<reference evidence="2" key="1">
    <citation type="submission" date="2009-06" db="EMBL/GenBank/DDBJ databases">
        <title>Complete sequence plasmid 1 of Ralstonia pickettii 12D.</title>
        <authorList>
            <consortium name="US DOE Joint Genome Institute"/>
            <person name="Lucas S."/>
            <person name="Copeland A."/>
            <person name="Lapidus A."/>
            <person name="Glavina del Rio T."/>
            <person name="Dalin E."/>
            <person name="Tice H."/>
            <person name="Bruce D."/>
            <person name="Goodwin L."/>
            <person name="Pitluck S."/>
            <person name="Sims D."/>
            <person name="Meincke L."/>
            <person name="Brettin T."/>
            <person name="Detter J.C."/>
            <person name="Han C."/>
            <person name="Larimer F."/>
            <person name="Land M."/>
            <person name="Hauser L."/>
            <person name="Kyrpides N."/>
            <person name="Ovchinnikova G."/>
            <person name="Marsh T."/>
            <person name="Richardson P."/>
        </authorList>
    </citation>
    <scope>NUCLEOTIDE SEQUENCE [LARGE SCALE GENOMIC DNA]</scope>
    <source>
        <strain evidence="2">12D</strain>
        <plasmid>12D</plasmid>
        <plasmid evidence="2">pRp12D01</plasmid>
    </source>
</reference>
<gene>
    <name evidence="2" type="ordered locus">Rpic12D_4892</name>
</gene>
<keyword evidence="1" id="KW-0732">Signal</keyword>
<geneLocation type="plasmid" evidence="2">
    <name>pRp12D01</name>
</geneLocation>
<evidence type="ECO:0000313" key="2">
    <source>
        <dbReference type="EMBL" id="ACS66126.1"/>
    </source>
</evidence>
<proteinExistence type="predicted"/>
<protein>
    <recommendedName>
        <fullName evidence="3">DUF2388 domain-containing protein</fullName>
    </recommendedName>
</protein>
<name>C6BPK2_RALP1</name>
<organism evidence="2">
    <name type="scientific">Ralstonia pickettii (strain 12D)</name>
    <dbReference type="NCBI Taxonomy" id="428406"/>
    <lineage>
        <taxon>Bacteria</taxon>
        <taxon>Pseudomonadati</taxon>
        <taxon>Pseudomonadota</taxon>
        <taxon>Betaproteobacteria</taxon>
        <taxon>Burkholderiales</taxon>
        <taxon>Burkholderiaceae</taxon>
        <taxon>Ralstonia</taxon>
    </lineage>
</organism>
<evidence type="ECO:0000256" key="1">
    <source>
        <dbReference type="SAM" id="SignalP"/>
    </source>
</evidence>
<accession>C6BPK2</accession>
<feature type="chain" id="PRO_5002962706" description="DUF2388 domain-containing protein" evidence="1">
    <location>
        <begin position="24"/>
        <end position="108"/>
    </location>
</feature>
<feature type="signal peptide" evidence="1">
    <location>
        <begin position="1"/>
        <end position="23"/>
    </location>
</feature>
<evidence type="ECO:0008006" key="3">
    <source>
        <dbReference type="Google" id="ProtNLM"/>
    </source>
</evidence>
<dbReference type="EMBL" id="CP001646">
    <property type="protein sequence ID" value="ACS66126.1"/>
    <property type="molecule type" value="Genomic_DNA"/>
</dbReference>
<sequence length="108" mass="11382">MQNFCKTLLVAMTLAMATFAAHAQSVGGRGAAIGWYVSQPTRYVVSGVLLKDGSTSEIKPAHGIYVARSQTEAIEHFAAEMRDGSPGYHLITTLASPVPVAGTCELSI</sequence>
<dbReference type="KEGG" id="rpf:Rpic12D_4892"/>
<keyword evidence="2" id="KW-0614">Plasmid</keyword>
<dbReference type="AlphaFoldDB" id="C6BPK2"/>
<dbReference type="HOGENOM" id="CLU_2258509_0_0_4"/>